<dbReference type="RefSeq" id="WP_078767686.1">
    <property type="nucleotide sequence ID" value="NZ_FUWW01000002.1"/>
</dbReference>
<evidence type="ECO:0000256" key="3">
    <source>
        <dbReference type="SAM" id="Phobius"/>
    </source>
</evidence>
<keyword evidence="3" id="KW-0472">Membrane</keyword>
<dbReference type="Pfam" id="PF03816">
    <property type="entry name" value="LytR_cpsA_psr"/>
    <property type="match status" value="1"/>
</dbReference>
<keyword evidence="3" id="KW-1133">Transmembrane helix</keyword>
<proteinExistence type="inferred from homology"/>
<accession>A0A1T4JYK1</accession>
<feature type="region of interest" description="Disordered" evidence="2">
    <location>
        <begin position="62"/>
        <end position="107"/>
    </location>
</feature>
<dbReference type="PANTHER" id="PTHR33392:SF6">
    <property type="entry name" value="POLYISOPRENYL-TEICHOIC ACID--PEPTIDOGLYCAN TEICHOIC ACID TRANSFERASE TAGU"/>
    <property type="match status" value="1"/>
</dbReference>
<dbReference type="Proteomes" id="UP000190657">
    <property type="component" value="Unassembled WGS sequence"/>
</dbReference>
<feature type="transmembrane region" description="Helical" evidence="3">
    <location>
        <begin position="118"/>
        <end position="143"/>
    </location>
</feature>
<keyword evidence="3" id="KW-0812">Transmembrane</keyword>
<feature type="compositionally biased region" description="Basic residues" evidence="2">
    <location>
        <begin position="65"/>
        <end position="107"/>
    </location>
</feature>
<dbReference type="PANTHER" id="PTHR33392">
    <property type="entry name" value="POLYISOPRENYL-TEICHOIC ACID--PEPTIDOGLYCAN TEICHOIC ACID TRANSFERASE TAGU"/>
    <property type="match status" value="1"/>
</dbReference>
<dbReference type="InterPro" id="IPR004474">
    <property type="entry name" value="LytR_CpsA_psr"/>
</dbReference>
<evidence type="ECO:0000256" key="1">
    <source>
        <dbReference type="ARBA" id="ARBA00006068"/>
    </source>
</evidence>
<comment type="similarity">
    <text evidence="1">Belongs to the LytR/CpsA/Psr (LCP) family.</text>
</comment>
<reference evidence="5 6" key="1">
    <citation type="submission" date="2017-02" db="EMBL/GenBank/DDBJ databases">
        <authorList>
            <person name="Peterson S.W."/>
        </authorList>
    </citation>
    <scope>NUCLEOTIDE SEQUENCE [LARGE SCALE GENOMIC DNA]</scope>
    <source>
        <strain evidence="5 6">ATCC 51222</strain>
    </source>
</reference>
<dbReference type="AlphaFoldDB" id="A0A1T4JYK1"/>
<protein>
    <submittedName>
        <fullName evidence="5">Transcriptional attenuator, LytR family</fullName>
    </submittedName>
</protein>
<evidence type="ECO:0000256" key="2">
    <source>
        <dbReference type="SAM" id="MobiDB-lite"/>
    </source>
</evidence>
<gene>
    <name evidence="5" type="ORF">SAMN02745114_00176</name>
</gene>
<feature type="domain" description="Cell envelope-related transcriptional attenuator" evidence="4">
    <location>
        <begin position="203"/>
        <end position="358"/>
    </location>
</feature>
<dbReference type="EMBL" id="FUWW01000002">
    <property type="protein sequence ID" value="SJZ35208.1"/>
    <property type="molecule type" value="Genomic_DNA"/>
</dbReference>
<evidence type="ECO:0000313" key="6">
    <source>
        <dbReference type="Proteomes" id="UP000190657"/>
    </source>
</evidence>
<dbReference type="InterPro" id="IPR050922">
    <property type="entry name" value="LytR/CpsA/Psr_CW_biosynth"/>
</dbReference>
<evidence type="ECO:0000259" key="4">
    <source>
        <dbReference type="Pfam" id="PF03816"/>
    </source>
</evidence>
<organism evidence="5 6">
    <name type="scientific">Eubacterium coprostanoligenes</name>
    <dbReference type="NCBI Taxonomy" id="290054"/>
    <lineage>
        <taxon>Bacteria</taxon>
        <taxon>Bacillati</taxon>
        <taxon>Bacillota</taxon>
        <taxon>Clostridia</taxon>
        <taxon>Eubacteriales</taxon>
        <taxon>Eubacteriaceae</taxon>
        <taxon>Eubacterium</taxon>
    </lineage>
</organism>
<dbReference type="Gene3D" id="3.40.630.190">
    <property type="entry name" value="LCP protein"/>
    <property type="match status" value="1"/>
</dbReference>
<keyword evidence="6" id="KW-1185">Reference proteome</keyword>
<evidence type="ECO:0000313" key="5">
    <source>
        <dbReference type="EMBL" id="SJZ35208.1"/>
    </source>
</evidence>
<sequence length="449" mass="50305">MKKPIDPNLNSNESEDILFNGGYDENKIIEVEQSSISNKTQNDIQTQTNELNKIVEKTADEMEHRHHHHHHHHHSSSGEHRHSHSHHSSHSSKHHKSHKHKSSASRKLKRKWKNMSKWIKVPFVIILIIAILVGGIEGALSYIKYKGKNDFVSATITDKNHDEIITYKGHKYAFNENVVSIAFMGIDQREMLSKNDADFVGCADADVVVTVDTGNGAVKIINIPRDTMVDVDVYNDTGVFLSTDNVQLCLAYAYGDGKEKSCENVTKAISRILYNVPINKYFALDLEGVAPINDAIGGVTLEAQYSVPDKGIIKGQTVTLKGDMAEAYVRTRDMDYLEASLNRSARIEQYVKAFAQQLIPAVKKDFGVVTDLYNTASKYSKTNITLNNATYLASTVLDKGIDSFETYTITGSMTETKHTKYPDAVIAEFTPDEDSVMEAVLNTYYIQID</sequence>
<name>A0A1T4JYK1_9FIRM</name>
<dbReference type="STRING" id="290054.SAMN02745114_00176"/>
<dbReference type="OrthoDB" id="3172933at2"/>